<proteinExistence type="predicted"/>
<organism evidence="1 2">
    <name type="scientific">Hibiscus sabdariffa</name>
    <name type="common">roselle</name>
    <dbReference type="NCBI Taxonomy" id="183260"/>
    <lineage>
        <taxon>Eukaryota</taxon>
        <taxon>Viridiplantae</taxon>
        <taxon>Streptophyta</taxon>
        <taxon>Embryophyta</taxon>
        <taxon>Tracheophyta</taxon>
        <taxon>Spermatophyta</taxon>
        <taxon>Magnoliopsida</taxon>
        <taxon>eudicotyledons</taxon>
        <taxon>Gunneridae</taxon>
        <taxon>Pentapetalae</taxon>
        <taxon>rosids</taxon>
        <taxon>malvids</taxon>
        <taxon>Malvales</taxon>
        <taxon>Malvaceae</taxon>
        <taxon>Malvoideae</taxon>
        <taxon>Hibiscus</taxon>
    </lineage>
</organism>
<reference evidence="1 2" key="1">
    <citation type="journal article" date="2024" name="G3 (Bethesda)">
        <title>Genome assembly of Hibiscus sabdariffa L. provides insights into metabolisms of medicinal natural products.</title>
        <authorList>
            <person name="Kim T."/>
        </authorList>
    </citation>
    <scope>NUCLEOTIDE SEQUENCE [LARGE SCALE GENOMIC DNA]</scope>
    <source>
        <strain evidence="1">TK-2024</strain>
        <tissue evidence="1">Old leaves</tissue>
    </source>
</reference>
<evidence type="ECO:0000313" key="1">
    <source>
        <dbReference type="EMBL" id="KAK8566123.1"/>
    </source>
</evidence>
<dbReference type="Proteomes" id="UP001472677">
    <property type="component" value="Unassembled WGS sequence"/>
</dbReference>
<evidence type="ECO:0000313" key="2">
    <source>
        <dbReference type="Proteomes" id="UP001472677"/>
    </source>
</evidence>
<protein>
    <recommendedName>
        <fullName evidence="3">Reverse transcriptase</fullName>
    </recommendedName>
</protein>
<dbReference type="EMBL" id="JBBPBM010000010">
    <property type="protein sequence ID" value="KAK8566123.1"/>
    <property type="molecule type" value="Genomic_DNA"/>
</dbReference>
<keyword evidence="2" id="KW-1185">Reference proteome</keyword>
<name>A0ABR2EVQ1_9ROSI</name>
<gene>
    <name evidence="1" type="ORF">V6N12_059659</name>
</gene>
<sequence>MNQMEVFKETLKSFCDRSEHNVNASKMQIYFSKNTNPVIWTDIVNGFNFMEVQSWYLGIPLLHHKISKATYGYVIDKEIPPVKWEDMKERIDRGGLGFRDLTKYNMTFLMKVKYQLITEDNKLWVRVMRAKYKWKGLIPLNLSASGCLRLWYGVRNVCDTVRKGLVWCVQDRCFDRFLV</sequence>
<accession>A0ABR2EVQ1</accession>
<comment type="caution">
    <text evidence="1">The sequence shown here is derived from an EMBL/GenBank/DDBJ whole genome shotgun (WGS) entry which is preliminary data.</text>
</comment>
<evidence type="ECO:0008006" key="3">
    <source>
        <dbReference type="Google" id="ProtNLM"/>
    </source>
</evidence>